<dbReference type="Proteomes" id="UP000629025">
    <property type="component" value="Unassembled WGS sequence"/>
</dbReference>
<gene>
    <name evidence="1" type="ORF">GCM10011352_26570</name>
</gene>
<comment type="caution">
    <text evidence="1">The sequence shown here is derived from an EMBL/GenBank/DDBJ whole genome shotgun (WGS) entry which is preliminary data.</text>
</comment>
<dbReference type="SUPFAM" id="SSF54909">
    <property type="entry name" value="Dimeric alpha+beta barrel"/>
    <property type="match status" value="1"/>
</dbReference>
<dbReference type="RefSeq" id="WP_188749103.1">
    <property type="nucleotide sequence ID" value="NZ_BMIJ01000005.1"/>
</dbReference>
<dbReference type="InterPro" id="IPR011008">
    <property type="entry name" value="Dimeric_a/b-barrel"/>
</dbReference>
<evidence type="ECO:0008006" key="3">
    <source>
        <dbReference type="Google" id="ProtNLM"/>
    </source>
</evidence>
<protein>
    <recommendedName>
        <fullName evidence="3">ABM domain-containing protein</fullName>
    </recommendedName>
</protein>
<dbReference type="EMBL" id="BMIJ01000005">
    <property type="protein sequence ID" value="GGB99089.1"/>
    <property type="molecule type" value="Genomic_DNA"/>
</dbReference>
<name>A0ABQ1KGM6_9GAMM</name>
<evidence type="ECO:0000313" key="2">
    <source>
        <dbReference type="Proteomes" id="UP000629025"/>
    </source>
</evidence>
<sequence length="102" mass="11213">MSKCIETVTFKLNAGSDLSAFIDANGKVNAWAREQPGFLTRDLSQLEDDTWLDVVYWATMSDAKRAGETFMSALGDSAFMSMIDPASVKMSHGELRVAIQSE</sequence>
<reference evidence="2" key="1">
    <citation type="journal article" date="2019" name="Int. J. Syst. Evol. Microbiol.">
        <title>The Global Catalogue of Microorganisms (GCM) 10K type strain sequencing project: providing services to taxonomists for standard genome sequencing and annotation.</title>
        <authorList>
            <consortium name="The Broad Institute Genomics Platform"/>
            <consortium name="The Broad Institute Genome Sequencing Center for Infectious Disease"/>
            <person name="Wu L."/>
            <person name="Ma J."/>
        </authorList>
    </citation>
    <scope>NUCLEOTIDE SEQUENCE [LARGE SCALE GENOMIC DNA]</scope>
    <source>
        <strain evidence="2">CGMCC 1.15341</strain>
    </source>
</reference>
<evidence type="ECO:0000313" key="1">
    <source>
        <dbReference type="EMBL" id="GGB99089.1"/>
    </source>
</evidence>
<keyword evidence="2" id="KW-1185">Reference proteome</keyword>
<organism evidence="1 2">
    <name type="scientific">Marinobacterium zhoushanense</name>
    <dbReference type="NCBI Taxonomy" id="1679163"/>
    <lineage>
        <taxon>Bacteria</taxon>
        <taxon>Pseudomonadati</taxon>
        <taxon>Pseudomonadota</taxon>
        <taxon>Gammaproteobacteria</taxon>
        <taxon>Oceanospirillales</taxon>
        <taxon>Oceanospirillaceae</taxon>
        <taxon>Marinobacterium</taxon>
    </lineage>
</organism>
<accession>A0ABQ1KGM6</accession>
<proteinExistence type="predicted"/>